<name>A0A371G6J9_MUCPR</name>
<gene>
    <name evidence="1" type="ORF">CR513_32494</name>
</gene>
<dbReference type="Proteomes" id="UP000257109">
    <property type="component" value="Unassembled WGS sequence"/>
</dbReference>
<dbReference type="AlphaFoldDB" id="A0A371G6J9"/>
<organism evidence="1 2">
    <name type="scientific">Mucuna pruriens</name>
    <name type="common">Velvet bean</name>
    <name type="synonym">Dolichos pruriens</name>
    <dbReference type="NCBI Taxonomy" id="157652"/>
    <lineage>
        <taxon>Eukaryota</taxon>
        <taxon>Viridiplantae</taxon>
        <taxon>Streptophyta</taxon>
        <taxon>Embryophyta</taxon>
        <taxon>Tracheophyta</taxon>
        <taxon>Spermatophyta</taxon>
        <taxon>Magnoliopsida</taxon>
        <taxon>eudicotyledons</taxon>
        <taxon>Gunneridae</taxon>
        <taxon>Pentapetalae</taxon>
        <taxon>rosids</taxon>
        <taxon>fabids</taxon>
        <taxon>Fabales</taxon>
        <taxon>Fabaceae</taxon>
        <taxon>Papilionoideae</taxon>
        <taxon>50 kb inversion clade</taxon>
        <taxon>NPAAA clade</taxon>
        <taxon>indigoferoid/millettioid clade</taxon>
        <taxon>Phaseoleae</taxon>
        <taxon>Mucuna</taxon>
    </lineage>
</organism>
<accession>A0A371G6J9</accession>
<protein>
    <submittedName>
        <fullName evidence="1">Uncharacterized protein</fullName>
    </submittedName>
</protein>
<evidence type="ECO:0000313" key="1">
    <source>
        <dbReference type="EMBL" id="RDX86200.1"/>
    </source>
</evidence>
<reference evidence="1" key="1">
    <citation type="submission" date="2018-05" db="EMBL/GenBank/DDBJ databases">
        <title>Draft genome of Mucuna pruriens seed.</title>
        <authorList>
            <person name="Nnadi N.E."/>
            <person name="Vos R."/>
            <person name="Hasami M.H."/>
            <person name="Devisetty U.K."/>
            <person name="Aguiy J.C."/>
        </authorList>
    </citation>
    <scope>NUCLEOTIDE SEQUENCE [LARGE SCALE GENOMIC DNA]</scope>
    <source>
        <strain evidence="1">JCA_2017</strain>
    </source>
</reference>
<proteinExistence type="predicted"/>
<sequence>MEVIDDMLKVSIPENPIEDIIDDLPITLRKGKHVKYPISQFMCTNHLSIQHQSFIIVIDAIDYGIDYGIDYEEITPHITKMNAVQIILSIATHFVLDSLFRRLIKQESSNNFNFQKTFQLFPASIKCTGYYTNS</sequence>
<comment type="caution">
    <text evidence="1">The sequence shown here is derived from an EMBL/GenBank/DDBJ whole genome shotgun (WGS) entry which is preliminary data.</text>
</comment>
<dbReference type="EMBL" id="QJKJ01006584">
    <property type="protein sequence ID" value="RDX86200.1"/>
    <property type="molecule type" value="Genomic_DNA"/>
</dbReference>
<evidence type="ECO:0000313" key="2">
    <source>
        <dbReference type="Proteomes" id="UP000257109"/>
    </source>
</evidence>
<feature type="non-terminal residue" evidence="1">
    <location>
        <position position="1"/>
    </location>
</feature>
<keyword evidence="2" id="KW-1185">Reference proteome</keyword>